<keyword evidence="3" id="KW-0285">Flavoprotein</keyword>
<feature type="domain" description="Acyl-CoA dehydrogenase/oxidase C-terminal" evidence="6">
    <location>
        <begin position="196"/>
        <end position="317"/>
    </location>
</feature>
<comment type="caution">
    <text evidence="7">The sequence shown here is derived from an EMBL/GenBank/DDBJ whole genome shotgun (WGS) entry which is preliminary data.</text>
</comment>
<comment type="similarity">
    <text evidence="2">Belongs to the acyl-CoA dehydrogenase family.</text>
</comment>
<dbReference type="Gene3D" id="1.20.140.10">
    <property type="entry name" value="Butyryl-CoA Dehydrogenase, subunit A, domain 3"/>
    <property type="match status" value="1"/>
</dbReference>
<proteinExistence type="inferred from homology"/>
<dbReference type="InterPro" id="IPR009075">
    <property type="entry name" value="AcylCo_DH/oxidase_C"/>
</dbReference>
<keyword evidence="4" id="KW-0274">FAD</keyword>
<evidence type="ECO:0000256" key="4">
    <source>
        <dbReference type="ARBA" id="ARBA00022827"/>
    </source>
</evidence>
<dbReference type="InterPro" id="IPR009100">
    <property type="entry name" value="AcylCoA_DH/oxidase_NM_dom_sf"/>
</dbReference>
<organism evidence="7 8">
    <name type="scientific">Teichococcus wenyumeiae</name>
    <dbReference type="NCBI Taxonomy" id="2478470"/>
    <lineage>
        <taxon>Bacteria</taxon>
        <taxon>Pseudomonadati</taxon>
        <taxon>Pseudomonadota</taxon>
        <taxon>Alphaproteobacteria</taxon>
        <taxon>Acetobacterales</taxon>
        <taxon>Roseomonadaceae</taxon>
        <taxon>Roseomonas</taxon>
    </lineage>
</organism>
<dbReference type="PANTHER" id="PTHR43884">
    <property type="entry name" value="ACYL-COA DEHYDROGENASE"/>
    <property type="match status" value="1"/>
</dbReference>
<name>A0ABX9VG33_9PROT</name>
<dbReference type="SUPFAM" id="SSF56645">
    <property type="entry name" value="Acyl-CoA dehydrogenase NM domain-like"/>
    <property type="match status" value="1"/>
</dbReference>
<keyword evidence="8" id="KW-1185">Reference proteome</keyword>
<evidence type="ECO:0000256" key="5">
    <source>
        <dbReference type="ARBA" id="ARBA00023002"/>
    </source>
</evidence>
<evidence type="ECO:0000313" key="7">
    <source>
        <dbReference type="EMBL" id="RMI19605.1"/>
    </source>
</evidence>
<dbReference type="Proteomes" id="UP000274097">
    <property type="component" value="Unassembled WGS sequence"/>
</dbReference>
<evidence type="ECO:0000256" key="2">
    <source>
        <dbReference type="ARBA" id="ARBA00009347"/>
    </source>
</evidence>
<evidence type="ECO:0000256" key="1">
    <source>
        <dbReference type="ARBA" id="ARBA00001974"/>
    </source>
</evidence>
<dbReference type="PANTHER" id="PTHR43884:SF20">
    <property type="entry name" value="ACYL-COA DEHYDROGENASE FADE28"/>
    <property type="match status" value="1"/>
</dbReference>
<dbReference type="InterPro" id="IPR036250">
    <property type="entry name" value="AcylCo_DH-like_C"/>
</dbReference>
<dbReference type="RefSeq" id="WP_122140103.1">
    <property type="nucleotide sequence ID" value="NZ_RFLX01000017.1"/>
</dbReference>
<dbReference type="EMBL" id="RFLX01000017">
    <property type="protein sequence ID" value="RMI19605.1"/>
    <property type="molecule type" value="Genomic_DNA"/>
</dbReference>
<dbReference type="Gene3D" id="1.10.540.10">
    <property type="entry name" value="Acyl-CoA dehydrogenase/oxidase, N-terminal domain"/>
    <property type="match status" value="1"/>
</dbReference>
<keyword evidence="5" id="KW-0560">Oxidoreductase</keyword>
<evidence type="ECO:0000313" key="8">
    <source>
        <dbReference type="Proteomes" id="UP000274097"/>
    </source>
</evidence>
<dbReference type="Pfam" id="PF00441">
    <property type="entry name" value="Acyl-CoA_dh_1"/>
    <property type="match status" value="1"/>
</dbReference>
<reference evidence="7 8" key="1">
    <citation type="submission" date="2018-10" db="EMBL/GenBank/DDBJ databases">
        <title>Roseomonas sp. nov., isolated from feces of Tibetan antelopes in the Qinghai-Tibet plateau, China.</title>
        <authorList>
            <person name="Tian Z."/>
        </authorList>
    </citation>
    <scope>NUCLEOTIDE SEQUENCE [LARGE SCALE GENOMIC DNA]</scope>
    <source>
        <strain evidence="7 8">Z23</strain>
    </source>
</reference>
<comment type="cofactor">
    <cofactor evidence="1">
        <name>FAD</name>
        <dbReference type="ChEBI" id="CHEBI:57692"/>
    </cofactor>
</comment>
<evidence type="ECO:0000256" key="3">
    <source>
        <dbReference type="ARBA" id="ARBA00022630"/>
    </source>
</evidence>
<gene>
    <name evidence="7" type="ORF">EBE87_19200</name>
</gene>
<evidence type="ECO:0000259" key="6">
    <source>
        <dbReference type="Pfam" id="PF00441"/>
    </source>
</evidence>
<accession>A0ABX9VG33</accession>
<protein>
    <submittedName>
        <fullName evidence="7">Acyl-CoA dehydrogenase</fullName>
    </submittedName>
</protein>
<dbReference type="InterPro" id="IPR037069">
    <property type="entry name" value="AcylCoA_DH/ox_N_sf"/>
</dbReference>
<dbReference type="SUPFAM" id="SSF47203">
    <property type="entry name" value="Acyl-CoA dehydrogenase C-terminal domain-like"/>
    <property type="match status" value="1"/>
</dbReference>
<sequence length="330" mass="33937">MDMIESGLDPAEFAATAERAVAACATLESRARAARLAEDGLLGVLAGEEAGGLGLGLRFAVPVLVAAGAGDLGFPLLETLLLAGALEGRKPELVAALVAGEARGTIAWSGAARLEGGRVSGTLGRVPMAGEADWVLVPLTDGGAALVAAEAGKVEKAITLDVTVPEQVLRLEGAEPALLLDAGARSVLEADALVLRAALIMGAAETCITLAAEHVFTRRQFGKPLVAYQAVRHLLARHKLGLEGIRGAITRATTVELEEGAALLARQTAFLAAATHGPSIAEGALQLFGGMGFTWEVAVHRYMRRIRALEAQGGVPALREAVAARFIEAA</sequence>